<dbReference type="AlphaFoldDB" id="A0AAE3DQF2"/>
<dbReference type="PANTHER" id="PTHR48090">
    <property type="entry name" value="UNDECAPRENYL-PHOSPHATE 4-DEOXY-4-FORMAMIDO-L-ARABINOSE TRANSFERASE-RELATED"/>
    <property type="match status" value="1"/>
</dbReference>
<accession>A0AAE3DQF2</accession>
<dbReference type="GO" id="GO:0099621">
    <property type="term" value="F:undecaprenyl-phosphate 4-deoxy-4-formamido-L-arabinose transferase activity"/>
    <property type="evidence" value="ECO:0007669"/>
    <property type="project" value="TreeGrafter"/>
</dbReference>
<dbReference type="GO" id="GO:0005886">
    <property type="term" value="C:plasma membrane"/>
    <property type="evidence" value="ECO:0007669"/>
    <property type="project" value="TreeGrafter"/>
</dbReference>
<dbReference type="SUPFAM" id="SSF53448">
    <property type="entry name" value="Nucleotide-diphospho-sugar transferases"/>
    <property type="match status" value="1"/>
</dbReference>
<dbReference type="RefSeq" id="WP_227614189.1">
    <property type="nucleotide sequence ID" value="NZ_JAJEPR010000003.1"/>
</dbReference>
<evidence type="ECO:0000256" key="4">
    <source>
        <dbReference type="ARBA" id="ARBA00022692"/>
    </source>
</evidence>
<dbReference type="Pfam" id="PF00535">
    <property type="entry name" value="Glycos_transf_2"/>
    <property type="match status" value="1"/>
</dbReference>
<keyword evidence="5" id="KW-0448">Lipopolysaccharide biosynthesis</keyword>
<feature type="transmembrane region" description="Helical" evidence="8">
    <location>
        <begin position="227"/>
        <end position="248"/>
    </location>
</feature>
<dbReference type="InterPro" id="IPR001173">
    <property type="entry name" value="Glyco_trans_2-like"/>
</dbReference>
<sequence length="313" mass="35580">MLVSIVIPCYNSEHSIKKTIELTAEEFKKLPGYDCEFVLVNDYSKDGTFASIKELCDKYSFVKGINLSRNFGQHNAIMAGLNYAEGDYIIGMDDDLQTHPSQIPKLIGKIEEGYDVVFGHFTKTKFGFFKKLTSKIASFLTWHMIKRPKGIQASNFWICRKFVRDEIVQYKNYNLYLQVLFYRTTSNIANVEIEHFAREEGKSNYTFKKLLTLWLACLNYTVVPLRLSTFLGGICAAGGVIGAVIVFIRKLLSPGIPVGWASLMCVLFLFFGVTFLMLGIMGEYIGKAILNLNSTPQFIIREKVNIPEKTEKE</sequence>
<protein>
    <submittedName>
        <fullName evidence="10">Glycosyltransferase family 2 protein</fullName>
    </submittedName>
</protein>
<evidence type="ECO:0000313" key="10">
    <source>
        <dbReference type="EMBL" id="MCC2188672.1"/>
    </source>
</evidence>
<proteinExistence type="predicted"/>
<keyword evidence="11" id="KW-1185">Reference proteome</keyword>
<keyword evidence="2" id="KW-0328">Glycosyltransferase</keyword>
<gene>
    <name evidence="10" type="ORF">LKD71_02345</name>
</gene>
<keyword evidence="7 8" id="KW-0472">Membrane</keyword>
<keyword evidence="1" id="KW-1003">Cell membrane</keyword>
<evidence type="ECO:0000256" key="7">
    <source>
        <dbReference type="ARBA" id="ARBA00023136"/>
    </source>
</evidence>
<keyword evidence="6 8" id="KW-1133">Transmembrane helix</keyword>
<dbReference type="Proteomes" id="UP001197875">
    <property type="component" value="Unassembled WGS sequence"/>
</dbReference>
<keyword evidence="4 8" id="KW-0812">Transmembrane</keyword>
<feature type="transmembrane region" description="Helical" evidence="8">
    <location>
        <begin position="260"/>
        <end position="281"/>
    </location>
</feature>
<dbReference type="InterPro" id="IPR050256">
    <property type="entry name" value="Glycosyltransferase_2"/>
</dbReference>
<dbReference type="PANTHER" id="PTHR48090:SF3">
    <property type="entry name" value="UNDECAPRENYL-PHOSPHATE 4-DEOXY-4-FORMAMIDO-L-ARABINOSE TRANSFERASE"/>
    <property type="match status" value="1"/>
</dbReference>
<name>A0AAE3DQF2_9FIRM</name>
<dbReference type="EMBL" id="JAJEPR010000003">
    <property type="protein sequence ID" value="MCC2188672.1"/>
    <property type="molecule type" value="Genomic_DNA"/>
</dbReference>
<evidence type="ECO:0000256" key="1">
    <source>
        <dbReference type="ARBA" id="ARBA00022475"/>
    </source>
</evidence>
<evidence type="ECO:0000259" key="9">
    <source>
        <dbReference type="Pfam" id="PF00535"/>
    </source>
</evidence>
<dbReference type="Gene3D" id="3.90.550.10">
    <property type="entry name" value="Spore Coat Polysaccharide Biosynthesis Protein SpsA, Chain A"/>
    <property type="match status" value="1"/>
</dbReference>
<comment type="caution">
    <text evidence="10">The sequence shown here is derived from an EMBL/GenBank/DDBJ whole genome shotgun (WGS) entry which is preliminary data.</text>
</comment>
<reference evidence="10 11" key="1">
    <citation type="submission" date="2021-10" db="EMBL/GenBank/DDBJ databases">
        <title>Anaerobic single-cell dispensing facilitates the cultivation of human gut bacteria.</title>
        <authorList>
            <person name="Afrizal A."/>
        </authorList>
    </citation>
    <scope>NUCLEOTIDE SEQUENCE [LARGE SCALE GENOMIC DNA]</scope>
    <source>
        <strain evidence="10 11">CLA-AA-H277</strain>
    </source>
</reference>
<feature type="domain" description="Glycosyltransferase 2-like" evidence="9">
    <location>
        <begin position="4"/>
        <end position="164"/>
    </location>
</feature>
<organism evidence="10 11">
    <name type="scientific">Fusicatenibacter faecihominis</name>
    <dbReference type="NCBI Taxonomy" id="2881276"/>
    <lineage>
        <taxon>Bacteria</taxon>
        <taxon>Bacillati</taxon>
        <taxon>Bacillota</taxon>
        <taxon>Clostridia</taxon>
        <taxon>Lachnospirales</taxon>
        <taxon>Lachnospiraceae</taxon>
        <taxon>Fusicatenibacter</taxon>
    </lineage>
</organism>
<evidence type="ECO:0000256" key="2">
    <source>
        <dbReference type="ARBA" id="ARBA00022676"/>
    </source>
</evidence>
<dbReference type="CDD" id="cd04187">
    <property type="entry name" value="DPM1_like_bac"/>
    <property type="match status" value="1"/>
</dbReference>
<evidence type="ECO:0000256" key="3">
    <source>
        <dbReference type="ARBA" id="ARBA00022679"/>
    </source>
</evidence>
<evidence type="ECO:0000256" key="5">
    <source>
        <dbReference type="ARBA" id="ARBA00022985"/>
    </source>
</evidence>
<dbReference type="GO" id="GO:0009103">
    <property type="term" value="P:lipopolysaccharide biosynthetic process"/>
    <property type="evidence" value="ECO:0007669"/>
    <property type="project" value="UniProtKB-KW"/>
</dbReference>
<evidence type="ECO:0000256" key="6">
    <source>
        <dbReference type="ARBA" id="ARBA00022989"/>
    </source>
</evidence>
<keyword evidence="3" id="KW-0808">Transferase</keyword>
<evidence type="ECO:0000256" key="8">
    <source>
        <dbReference type="SAM" id="Phobius"/>
    </source>
</evidence>
<dbReference type="InterPro" id="IPR029044">
    <property type="entry name" value="Nucleotide-diphossugar_trans"/>
</dbReference>
<evidence type="ECO:0000313" key="11">
    <source>
        <dbReference type="Proteomes" id="UP001197875"/>
    </source>
</evidence>